<dbReference type="InterPro" id="IPR035992">
    <property type="entry name" value="Ricin_B-like_lectins"/>
</dbReference>
<dbReference type="Proteomes" id="UP000317940">
    <property type="component" value="Unassembled WGS sequence"/>
</dbReference>
<dbReference type="InterPro" id="IPR000772">
    <property type="entry name" value="Ricin_B_lectin"/>
</dbReference>
<feature type="chain" id="PRO_5021717650" evidence="1">
    <location>
        <begin position="39"/>
        <end position="802"/>
    </location>
</feature>
<dbReference type="InterPro" id="IPR006311">
    <property type="entry name" value="TAT_signal"/>
</dbReference>
<dbReference type="InterPro" id="IPR012334">
    <property type="entry name" value="Pectin_lyas_fold"/>
</dbReference>
<feature type="domain" description="Ricin B lectin" evidence="2">
    <location>
        <begin position="673"/>
        <end position="802"/>
    </location>
</feature>
<dbReference type="Gene3D" id="2.80.10.50">
    <property type="match status" value="1"/>
</dbReference>
<keyword evidence="1" id="KW-0732">Signal</keyword>
<dbReference type="RefSeq" id="WP_145908742.1">
    <property type="nucleotide sequence ID" value="NZ_BAAAMZ010000002.1"/>
</dbReference>
<reference evidence="3 4" key="1">
    <citation type="submission" date="2019-06" db="EMBL/GenBank/DDBJ databases">
        <title>Sequencing the genomes of 1000 actinobacteria strains.</title>
        <authorList>
            <person name="Klenk H.-P."/>
        </authorList>
    </citation>
    <scope>NUCLEOTIDE SEQUENCE [LARGE SCALE GENOMIC DNA]</scope>
    <source>
        <strain evidence="3 4">DSM 44826</strain>
    </source>
</reference>
<dbReference type="EMBL" id="VIWT01000002">
    <property type="protein sequence ID" value="TWF91105.1"/>
    <property type="molecule type" value="Genomic_DNA"/>
</dbReference>
<sequence>MTSHPQQRVGGRRRATAAVTGALLLAAAAAANPTTANAATSTTLFVSPSGSGTACSSAAPCSLTQAKTSVESINGSMSGDIVVQLAGGTYRLTSPLGLTSADSGNNGHNVIWQAAPGQTPVISGGEQVTGWTLHDSTNNIYAASIPTGTDSRQLYIDGTAAPRAAMNIARSDVSFITTGLTIQNSNLTWIGNLPEQNRIELEAQNSFTDRFTPLQSISGTTVTMQEPAWQNNGWGYDTMENPFAGGGLQLENSYAFLNTAGQWYLDPSAGQLYYKAPAGWNPSAHDVELPLTTSLLNIGGSYSSPAHNIQFQGISFQDTTWLAPSSNIGYADQQTGTFLNQAYSNEPSNFLSDCNTGCQGFESTRNSWGEAPAAVQVSAASGISFSGNTFTNLGQVGLGIGQDADAVATGTGLGASNITVNGNTFTTDAGGGIVVGGVQPDAHHPSNSAMTNQNITISNNSVSNVAQDYKDMPGILSTYVSHAVITHNEVSNLGYDGIDIGWGWGINDPGGSQDYVNRGVYNYQPTYTTPTTLNNNIVTYNKVHDTKKVFHDGGSIYNLSANPGGFIADNYIYNNDNTVGLYLDEGSRYIQLENNVLQDTGVWANTNASANNNTSDNTFANNWYNGGATVVATGSPHNNVLSGNVQVSGYNWPAGAQEVIAQAGVTTNSGIGAAPIHAVGANKCMDDNNWSTTNGTVQQIWDCSGNSNQSWTHNSSNQITLFSGSSQMCLDAYQNGTTNGTPVDIWSCNGGANQQWSLNNDGTITSLQSGLCLDVSGAGTANGTKLQLWGCNDQPNQQWNLG</sequence>
<evidence type="ECO:0000313" key="4">
    <source>
        <dbReference type="Proteomes" id="UP000317940"/>
    </source>
</evidence>
<accession>A0A561TVH6</accession>
<dbReference type="Pfam" id="PF00652">
    <property type="entry name" value="Ricin_B_lectin"/>
    <property type="match status" value="1"/>
</dbReference>
<organism evidence="3 4">
    <name type="scientific">Kitasatospora viridis</name>
    <dbReference type="NCBI Taxonomy" id="281105"/>
    <lineage>
        <taxon>Bacteria</taxon>
        <taxon>Bacillati</taxon>
        <taxon>Actinomycetota</taxon>
        <taxon>Actinomycetes</taxon>
        <taxon>Kitasatosporales</taxon>
        <taxon>Streptomycetaceae</taxon>
        <taxon>Kitasatospora</taxon>
    </lineage>
</organism>
<name>A0A561TVH6_9ACTN</name>
<dbReference type="SUPFAM" id="SSF51126">
    <property type="entry name" value="Pectin lyase-like"/>
    <property type="match status" value="1"/>
</dbReference>
<comment type="caution">
    <text evidence="3">The sequence shown here is derived from an EMBL/GenBank/DDBJ whole genome shotgun (WGS) entry which is preliminary data.</text>
</comment>
<dbReference type="InterPro" id="IPR006626">
    <property type="entry name" value="PbH1"/>
</dbReference>
<feature type="signal peptide" evidence="1">
    <location>
        <begin position="1"/>
        <end position="38"/>
    </location>
</feature>
<dbReference type="SUPFAM" id="SSF50370">
    <property type="entry name" value="Ricin B-like lectins"/>
    <property type="match status" value="1"/>
</dbReference>
<keyword evidence="3" id="KW-0430">Lectin</keyword>
<dbReference type="PROSITE" id="PS51318">
    <property type="entry name" value="TAT"/>
    <property type="match status" value="1"/>
</dbReference>
<evidence type="ECO:0000256" key="1">
    <source>
        <dbReference type="SAM" id="SignalP"/>
    </source>
</evidence>
<dbReference type="PROSITE" id="PS50231">
    <property type="entry name" value="RICIN_B_LECTIN"/>
    <property type="match status" value="1"/>
</dbReference>
<dbReference type="SMART" id="SM00710">
    <property type="entry name" value="PbH1"/>
    <property type="match status" value="6"/>
</dbReference>
<proteinExistence type="predicted"/>
<gene>
    <name evidence="3" type="ORF">FHX73_12217</name>
</gene>
<dbReference type="OrthoDB" id="9808066at2"/>
<keyword evidence="4" id="KW-1185">Reference proteome</keyword>
<dbReference type="Gene3D" id="2.160.20.10">
    <property type="entry name" value="Single-stranded right-handed beta-helix, Pectin lyase-like"/>
    <property type="match status" value="1"/>
</dbReference>
<dbReference type="InterPro" id="IPR011050">
    <property type="entry name" value="Pectin_lyase_fold/virulence"/>
</dbReference>
<dbReference type="GO" id="GO:0030246">
    <property type="term" value="F:carbohydrate binding"/>
    <property type="evidence" value="ECO:0007669"/>
    <property type="project" value="UniProtKB-KW"/>
</dbReference>
<dbReference type="PANTHER" id="PTHR36453">
    <property type="entry name" value="SECRETED PROTEIN-RELATED"/>
    <property type="match status" value="1"/>
</dbReference>
<protein>
    <submittedName>
        <fullName evidence="3">Ricin-type beta-trefoil lectin protein</fullName>
    </submittedName>
</protein>
<evidence type="ECO:0000259" key="2">
    <source>
        <dbReference type="SMART" id="SM00458"/>
    </source>
</evidence>
<dbReference type="CDD" id="cd23418">
    <property type="entry name" value="beta-trefoil_Ricin_XLN-like"/>
    <property type="match status" value="1"/>
</dbReference>
<dbReference type="PANTHER" id="PTHR36453:SF1">
    <property type="entry name" value="RIGHT HANDED BETA HELIX DOMAIN-CONTAINING PROTEIN"/>
    <property type="match status" value="1"/>
</dbReference>
<dbReference type="SMART" id="SM00458">
    <property type="entry name" value="RICIN"/>
    <property type="match status" value="1"/>
</dbReference>
<dbReference type="AlphaFoldDB" id="A0A561TVH6"/>
<evidence type="ECO:0000313" key="3">
    <source>
        <dbReference type="EMBL" id="TWF91105.1"/>
    </source>
</evidence>